<dbReference type="GO" id="GO:0005634">
    <property type="term" value="C:nucleus"/>
    <property type="evidence" value="ECO:0007669"/>
    <property type="project" value="UniProtKB-SubCell"/>
</dbReference>
<dbReference type="PANTHER" id="PTHR10484">
    <property type="entry name" value="HISTONE H4"/>
    <property type="match status" value="1"/>
</dbReference>
<dbReference type="OrthoDB" id="2532770at2759"/>
<dbReference type="GO" id="GO:0000786">
    <property type="term" value="C:nucleosome"/>
    <property type="evidence" value="ECO:0007669"/>
    <property type="project" value="UniProtKB-KW"/>
</dbReference>
<evidence type="ECO:0000256" key="9">
    <source>
        <dbReference type="ARBA" id="ARBA00023269"/>
    </source>
</evidence>
<keyword evidence="9 10" id="KW-0544">Nucleosome core</keyword>
<dbReference type="Proteomes" id="UP000053660">
    <property type="component" value="Unassembled WGS sequence"/>
</dbReference>
<evidence type="ECO:0000256" key="4">
    <source>
        <dbReference type="ARBA" id="ARBA00006564"/>
    </source>
</evidence>
<evidence type="ECO:0000313" key="13">
    <source>
        <dbReference type="Proteomes" id="UP000053660"/>
    </source>
</evidence>
<comment type="similarity">
    <text evidence="4 10">Belongs to the histone H4 family.</text>
</comment>
<dbReference type="InterPro" id="IPR004823">
    <property type="entry name" value="TAF_TATA-bd_Histone-like_dom"/>
</dbReference>
<proteinExistence type="inferred from homology"/>
<dbReference type="CDD" id="cd22912">
    <property type="entry name" value="HFD_H4"/>
    <property type="match status" value="1"/>
</dbReference>
<dbReference type="Gene3D" id="1.10.20.10">
    <property type="entry name" value="Histone, subunit A"/>
    <property type="match status" value="1"/>
</dbReference>
<dbReference type="GO" id="GO:0030527">
    <property type="term" value="F:structural constituent of chromatin"/>
    <property type="evidence" value="ECO:0007669"/>
    <property type="project" value="InterPro"/>
</dbReference>
<dbReference type="GO" id="GO:0046982">
    <property type="term" value="F:protein heterodimerization activity"/>
    <property type="evidence" value="ECO:0007669"/>
    <property type="project" value="InterPro"/>
</dbReference>
<feature type="domain" description="TATA box binding protein associated factor (TAF) histone-like fold" evidence="11">
    <location>
        <begin position="19"/>
        <end position="84"/>
    </location>
</feature>
<keyword evidence="7 10" id="KW-0238">DNA-binding</keyword>
<evidence type="ECO:0000256" key="5">
    <source>
        <dbReference type="ARBA" id="ARBA00020836"/>
    </source>
</evidence>
<gene>
    <name evidence="12" type="ORF">OESDEN_23343</name>
</gene>
<name>A0A0B1S0N9_OESDE</name>
<protein>
    <recommendedName>
        <fullName evidence="5 10">Histone H4</fullName>
    </recommendedName>
</protein>
<comment type="subcellular location">
    <subcellularLocation>
        <location evidence="3">Chromosome</location>
    </subcellularLocation>
    <subcellularLocation>
        <location evidence="2">Nucleus</location>
    </subcellularLocation>
</comment>
<dbReference type="SUPFAM" id="SSF47113">
    <property type="entry name" value="Histone-fold"/>
    <property type="match status" value="1"/>
</dbReference>
<dbReference type="SMART" id="SM00803">
    <property type="entry name" value="TAF"/>
    <property type="match status" value="1"/>
</dbReference>
<dbReference type="SMART" id="SM00417">
    <property type="entry name" value="H4"/>
    <property type="match status" value="1"/>
</dbReference>
<organism evidence="12 13">
    <name type="scientific">Oesophagostomum dentatum</name>
    <name type="common">Nodular worm</name>
    <dbReference type="NCBI Taxonomy" id="61180"/>
    <lineage>
        <taxon>Eukaryota</taxon>
        <taxon>Metazoa</taxon>
        <taxon>Ecdysozoa</taxon>
        <taxon>Nematoda</taxon>
        <taxon>Chromadorea</taxon>
        <taxon>Rhabditida</taxon>
        <taxon>Rhabditina</taxon>
        <taxon>Rhabditomorpha</taxon>
        <taxon>Strongyloidea</taxon>
        <taxon>Strongylidae</taxon>
        <taxon>Oesophagostomum</taxon>
    </lineage>
</organism>
<evidence type="ECO:0000259" key="11">
    <source>
        <dbReference type="SMART" id="SM00803"/>
    </source>
</evidence>
<evidence type="ECO:0000256" key="10">
    <source>
        <dbReference type="RuleBase" id="RU000528"/>
    </source>
</evidence>
<dbReference type="InterPro" id="IPR001951">
    <property type="entry name" value="Histone_H4"/>
</dbReference>
<accession>A0A0B1S0N9</accession>
<evidence type="ECO:0000313" key="12">
    <source>
        <dbReference type="EMBL" id="KHJ77037.1"/>
    </source>
</evidence>
<keyword evidence="8 10" id="KW-0539">Nucleus</keyword>
<evidence type="ECO:0000256" key="3">
    <source>
        <dbReference type="ARBA" id="ARBA00004286"/>
    </source>
</evidence>
<dbReference type="GO" id="GO:0003677">
    <property type="term" value="F:DNA binding"/>
    <property type="evidence" value="ECO:0007669"/>
    <property type="project" value="UniProtKB-KW"/>
</dbReference>
<comment type="function">
    <text evidence="1 10">Core component of nucleosome. Nucleosomes wrap and compact DNA into chromatin, limiting DNA accessibility to the cellular machineries which require DNA as a template. Histones thereby play a central role in transcription regulation, DNA repair, DNA replication and chromosomal stability. DNA accessibility is regulated via a complex set of post-translational modifications of histones, also called histone code, and nucleosome remodeling.</text>
</comment>
<evidence type="ECO:0000256" key="8">
    <source>
        <dbReference type="ARBA" id="ARBA00023242"/>
    </source>
</evidence>
<dbReference type="PRINTS" id="PR00623">
    <property type="entry name" value="HISTONEH4"/>
</dbReference>
<dbReference type="EMBL" id="KN611161">
    <property type="protein sequence ID" value="KHJ77037.1"/>
    <property type="molecule type" value="Genomic_DNA"/>
</dbReference>
<feature type="non-terminal residue" evidence="12">
    <location>
        <position position="1"/>
    </location>
</feature>
<evidence type="ECO:0000256" key="1">
    <source>
        <dbReference type="ARBA" id="ARBA00002001"/>
    </source>
</evidence>
<evidence type="ECO:0000256" key="7">
    <source>
        <dbReference type="ARBA" id="ARBA00023125"/>
    </source>
</evidence>
<dbReference type="InterPro" id="IPR009072">
    <property type="entry name" value="Histone-fold"/>
</dbReference>
<sequence length="93" mass="10520">PKGSKELEGPRAALRSRRQALSKGDIRRLARRGGVQRISSLIYESIRAELILYVKQVIHDAVVYTEHSRRTTVTVMDIVYALKRRGVTLKGFG</sequence>
<keyword evidence="13" id="KW-1185">Reference proteome</keyword>
<evidence type="ECO:0000256" key="6">
    <source>
        <dbReference type="ARBA" id="ARBA00022454"/>
    </source>
</evidence>
<dbReference type="AlphaFoldDB" id="A0A0B1S0N9"/>
<dbReference type="Pfam" id="PF02969">
    <property type="entry name" value="TAF"/>
    <property type="match status" value="1"/>
</dbReference>
<evidence type="ECO:0000256" key="2">
    <source>
        <dbReference type="ARBA" id="ARBA00004123"/>
    </source>
</evidence>
<keyword evidence="6 10" id="KW-0158">Chromosome</keyword>
<reference evidence="12 13" key="1">
    <citation type="submission" date="2014-03" db="EMBL/GenBank/DDBJ databases">
        <title>Draft genome of the hookworm Oesophagostomum dentatum.</title>
        <authorList>
            <person name="Mitreva M."/>
        </authorList>
    </citation>
    <scope>NUCLEOTIDE SEQUENCE [LARGE SCALE GENOMIC DNA]</scope>
    <source>
        <strain evidence="12 13">OD-Hann</strain>
    </source>
</reference>
<comment type="subunit">
    <text evidence="10">The nucleosome is a histone octamer containing two molecules each of H2A, H2B, H3 and H4 assembled in one H3-H4 heterotetramer and two H2A-H2B heterodimers. The octamer wraps approximately 147 bp of DNA.</text>
</comment>